<dbReference type="InterPro" id="IPR052709">
    <property type="entry name" value="Transposase-MT_Hybrid"/>
</dbReference>
<dbReference type="Proteomes" id="UP001148838">
    <property type="component" value="Unassembled WGS sequence"/>
</dbReference>
<dbReference type="InterPro" id="IPR036397">
    <property type="entry name" value="RNaseH_sf"/>
</dbReference>
<protein>
    <submittedName>
        <fullName evidence="1">Uncharacterized protein</fullName>
    </submittedName>
</protein>
<proteinExistence type="predicted"/>
<keyword evidence="2" id="KW-1185">Reference proteome</keyword>
<comment type="caution">
    <text evidence="1">The sequence shown here is derived from an EMBL/GenBank/DDBJ whole genome shotgun (WGS) entry which is preliminary data.</text>
</comment>
<reference evidence="1 2" key="1">
    <citation type="journal article" date="2022" name="Allergy">
        <title>Genome assembly and annotation of Periplaneta americana reveal a comprehensive cockroach allergen profile.</title>
        <authorList>
            <person name="Wang L."/>
            <person name="Xiong Q."/>
            <person name="Saelim N."/>
            <person name="Wang L."/>
            <person name="Nong W."/>
            <person name="Wan A.T."/>
            <person name="Shi M."/>
            <person name="Liu X."/>
            <person name="Cao Q."/>
            <person name="Hui J.H.L."/>
            <person name="Sookrung N."/>
            <person name="Leung T.F."/>
            <person name="Tungtrongchitr A."/>
            <person name="Tsui S.K.W."/>
        </authorList>
    </citation>
    <scope>NUCLEOTIDE SEQUENCE [LARGE SCALE GENOMIC DNA]</scope>
    <source>
        <strain evidence="1">PWHHKU_190912</strain>
    </source>
</reference>
<accession>A0ABQ8SK73</accession>
<evidence type="ECO:0000313" key="1">
    <source>
        <dbReference type="EMBL" id="KAJ4434269.1"/>
    </source>
</evidence>
<dbReference type="PANTHER" id="PTHR46060:SF1">
    <property type="entry name" value="MARINER MOS1 TRANSPOSASE-LIKE PROTEIN"/>
    <property type="match status" value="1"/>
</dbReference>
<gene>
    <name evidence="1" type="ORF">ANN_22821</name>
</gene>
<sequence length="269" mass="30674">MSPGSSTDNYPAFSHIRLREKPRKNLNQSLPLGKSKITGVLELNGLHELLVCADDVNMLGENPQMIRENTGILLEASKEIDLEKRQWGPSHGGITVPSDAEEMLYPQPVQKLKVATLPLDLLSLEFIPQGATVDKVLYKEILGRLRNSVRRKRPELWHRKNWLLLQDNAPAHRSILVQEELVRQQVAVLPHPPYSPDLSPCDFFLFPLMKSILRGRNFYAAEKVMTATREAVRHLPANIFQRCFQQLHQRWQTCIAANGDYIEEGCRSV</sequence>
<organism evidence="1 2">
    <name type="scientific">Periplaneta americana</name>
    <name type="common">American cockroach</name>
    <name type="synonym">Blatta americana</name>
    <dbReference type="NCBI Taxonomy" id="6978"/>
    <lineage>
        <taxon>Eukaryota</taxon>
        <taxon>Metazoa</taxon>
        <taxon>Ecdysozoa</taxon>
        <taxon>Arthropoda</taxon>
        <taxon>Hexapoda</taxon>
        <taxon>Insecta</taxon>
        <taxon>Pterygota</taxon>
        <taxon>Neoptera</taxon>
        <taxon>Polyneoptera</taxon>
        <taxon>Dictyoptera</taxon>
        <taxon>Blattodea</taxon>
        <taxon>Blattoidea</taxon>
        <taxon>Blattidae</taxon>
        <taxon>Blattinae</taxon>
        <taxon>Periplaneta</taxon>
    </lineage>
</organism>
<evidence type="ECO:0000313" key="2">
    <source>
        <dbReference type="Proteomes" id="UP001148838"/>
    </source>
</evidence>
<name>A0ABQ8SK73_PERAM</name>
<dbReference type="EMBL" id="JAJSOF020000025">
    <property type="protein sequence ID" value="KAJ4434269.1"/>
    <property type="molecule type" value="Genomic_DNA"/>
</dbReference>
<dbReference type="Gene3D" id="3.30.420.10">
    <property type="entry name" value="Ribonuclease H-like superfamily/Ribonuclease H"/>
    <property type="match status" value="1"/>
</dbReference>
<dbReference type="PANTHER" id="PTHR46060">
    <property type="entry name" value="MARINER MOS1 TRANSPOSASE-LIKE PROTEIN"/>
    <property type="match status" value="1"/>
</dbReference>